<keyword evidence="3" id="KW-1185">Reference proteome</keyword>
<proteinExistence type="predicted"/>
<evidence type="ECO:0000313" key="2">
    <source>
        <dbReference type="EMBL" id="NMH91505.1"/>
    </source>
</evidence>
<accession>A0A848DG14</accession>
<feature type="transmembrane region" description="Helical" evidence="1">
    <location>
        <begin position="51"/>
        <end position="74"/>
    </location>
</feature>
<sequence length="141" mass="14033">MTAPSSPPVRPAPAGRARLLRSALQLDALASGLLGIAAVTAAPLLTELLGISPGLLRGAGAFLVVFAAALLALGSRPVVAAGGVRVVVALNIVWVLGSLVGLAAGWSALTTLGLAFVLVQAGAVAVLADLQWTGLRRLSSR</sequence>
<keyword evidence="1" id="KW-1133">Transmembrane helix</keyword>
<dbReference type="Proteomes" id="UP000586918">
    <property type="component" value="Unassembled WGS sequence"/>
</dbReference>
<feature type="transmembrane region" description="Helical" evidence="1">
    <location>
        <begin position="86"/>
        <end position="106"/>
    </location>
</feature>
<evidence type="ECO:0008006" key="4">
    <source>
        <dbReference type="Google" id="ProtNLM"/>
    </source>
</evidence>
<keyword evidence="1" id="KW-0812">Transmembrane</keyword>
<organism evidence="2 3">
    <name type="scientific">Pseudonocardia bannensis</name>
    <dbReference type="NCBI Taxonomy" id="630973"/>
    <lineage>
        <taxon>Bacteria</taxon>
        <taxon>Bacillati</taxon>
        <taxon>Actinomycetota</taxon>
        <taxon>Actinomycetes</taxon>
        <taxon>Pseudonocardiales</taxon>
        <taxon>Pseudonocardiaceae</taxon>
        <taxon>Pseudonocardia</taxon>
    </lineage>
</organism>
<dbReference type="RefSeq" id="WP_169411625.1">
    <property type="nucleotide sequence ID" value="NZ_JAAXKZ010000019.1"/>
</dbReference>
<reference evidence="2 3" key="1">
    <citation type="submission" date="2020-04" db="EMBL/GenBank/DDBJ databases">
        <authorList>
            <person name="Klaysubun C."/>
            <person name="Duangmal K."/>
            <person name="Lipun K."/>
        </authorList>
    </citation>
    <scope>NUCLEOTIDE SEQUENCE [LARGE SCALE GENOMIC DNA]</scope>
    <source>
        <strain evidence="2 3">DSM 45300</strain>
    </source>
</reference>
<gene>
    <name evidence="2" type="ORF">HF519_07875</name>
</gene>
<dbReference type="EMBL" id="JAAXKZ010000019">
    <property type="protein sequence ID" value="NMH91505.1"/>
    <property type="molecule type" value="Genomic_DNA"/>
</dbReference>
<feature type="transmembrane region" description="Helical" evidence="1">
    <location>
        <begin position="26"/>
        <end position="45"/>
    </location>
</feature>
<keyword evidence="1" id="KW-0472">Membrane</keyword>
<comment type="caution">
    <text evidence="2">The sequence shown here is derived from an EMBL/GenBank/DDBJ whole genome shotgun (WGS) entry which is preliminary data.</text>
</comment>
<evidence type="ECO:0000256" key="1">
    <source>
        <dbReference type="SAM" id="Phobius"/>
    </source>
</evidence>
<evidence type="ECO:0000313" key="3">
    <source>
        <dbReference type="Proteomes" id="UP000586918"/>
    </source>
</evidence>
<protein>
    <recommendedName>
        <fullName evidence="4">Integral membrane protein</fullName>
    </recommendedName>
</protein>
<dbReference type="AlphaFoldDB" id="A0A848DG14"/>
<feature type="transmembrane region" description="Helical" evidence="1">
    <location>
        <begin position="112"/>
        <end position="132"/>
    </location>
</feature>
<name>A0A848DG14_9PSEU</name>